<protein>
    <submittedName>
        <fullName evidence="3">Uncharacterized protein</fullName>
    </submittedName>
</protein>
<evidence type="ECO:0000313" key="4">
    <source>
        <dbReference type="Proteomes" id="UP000634136"/>
    </source>
</evidence>
<keyword evidence="2" id="KW-0812">Transmembrane</keyword>
<sequence length="116" mass="13379">MLLVSGDSVSESESSSDSSPIHDYSIHPQPILDETQALQNIQYSEHLSQFNLMDIELQVVHVSGTFGFLLPCSLFLIHLLHLMVVLVCLWIHIFVMRIMWSLKRCKLDRLWSQLMP</sequence>
<evidence type="ECO:0000256" key="1">
    <source>
        <dbReference type="SAM" id="MobiDB-lite"/>
    </source>
</evidence>
<proteinExistence type="predicted"/>
<keyword evidence="2" id="KW-1133">Transmembrane helix</keyword>
<organism evidence="3 4">
    <name type="scientific">Senna tora</name>
    <dbReference type="NCBI Taxonomy" id="362788"/>
    <lineage>
        <taxon>Eukaryota</taxon>
        <taxon>Viridiplantae</taxon>
        <taxon>Streptophyta</taxon>
        <taxon>Embryophyta</taxon>
        <taxon>Tracheophyta</taxon>
        <taxon>Spermatophyta</taxon>
        <taxon>Magnoliopsida</taxon>
        <taxon>eudicotyledons</taxon>
        <taxon>Gunneridae</taxon>
        <taxon>Pentapetalae</taxon>
        <taxon>rosids</taxon>
        <taxon>fabids</taxon>
        <taxon>Fabales</taxon>
        <taxon>Fabaceae</taxon>
        <taxon>Caesalpinioideae</taxon>
        <taxon>Cassia clade</taxon>
        <taxon>Senna</taxon>
    </lineage>
</organism>
<comment type="caution">
    <text evidence="3">The sequence shown here is derived from an EMBL/GenBank/DDBJ whole genome shotgun (WGS) entry which is preliminary data.</text>
</comment>
<keyword evidence="2" id="KW-0472">Membrane</keyword>
<accession>A0A834TUA3</accession>
<name>A0A834TUA3_9FABA</name>
<dbReference type="AlphaFoldDB" id="A0A834TUA3"/>
<evidence type="ECO:0000256" key="2">
    <source>
        <dbReference type="SAM" id="Phobius"/>
    </source>
</evidence>
<reference evidence="3" key="1">
    <citation type="submission" date="2020-09" db="EMBL/GenBank/DDBJ databases">
        <title>Genome-Enabled Discovery of Anthraquinone Biosynthesis in Senna tora.</title>
        <authorList>
            <person name="Kang S.-H."/>
            <person name="Pandey R.P."/>
            <person name="Lee C.-M."/>
            <person name="Sim J.-S."/>
            <person name="Jeong J.-T."/>
            <person name="Choi B.-S."/>
            <person name="Jung M."/>
            <person name="Ginzburg D."/>
            <person name="Zhao K."/>
            <person name="Won S.Y."/>
            <person name="Oh T.-J."/>
            <person name="Yu Y."/>
            <person name="Kim N.-H."/>
            <person name="Lee O.R."/>
            <person name="Lee T.-H."/>
            <person name="Bashyal P."/>
            <person name="Kim T.-S."/>
            <person name="Lee W.-H."/>
            <person name="Kawkins C."/>
            <person name="Kim C.-K."/>
            <person name="Kim J.S."/>
            <person name="Ahn B.O."/>
            <person name="Rhee S.Y."/>
            <person name="Sohng J.K."/>
        </authorList>
    </citation>
    <scope>NUCLEOTIDE SEQUENCE</scope>
    <source>
        <tissue evidence="3">Leaf</tissue>
    </source>
</reference>
<feature type="transmembrane region" description="Helical" evidence="2">
    <location>
        <begin position="75"/>
        <end position="100"/>
    </location>
</feature>
<feature type="compositionally biased region" description="Low complexity" evidence="1">
    <location>
        <begin position="1"/>
        <end position="19"/>
    </location>
</feature>
<keyword evidence="4" id="KW-1185">Reference proteome</keyword>
<dbReference type="Proteomes" id="UP000634136">
    <property type="component" value="Unassembled WGS sequence"/>
</dbReference>
<gene>
    <name evidence="3" type="ORF">G2W53_017980</name>
</gene>
<evidence type="ECO:0000313" key="3">
    <source>
        <dbReference type="EMBL" id="KAF7826816.1"/>
    </source>
</evidence>
<dbReference type="EMBL" id="JAAIUW010000006">
    <property type="protein sequence ID" value="KAF7826816.1"/>
    <property type="molecule type" value="Genomic_DNA"/>
</dbReference>
<feature type="region of interest" description="Disordered" evidence="1">
    <location>
        <begin position="1"/>
        <end position="26"/>
    </location>
</feature>